<dbReference type="InParanoid" id="A0A672RD46"/>
<reference evidence="3" key="2">
    <citation type="submission" date="2025-09" db="UniProtKB">
        <authorList>
            <consortium name="Ensembl"/>
        </authorList>
    </citation>
    <scope>IDENTIFICATION</scope>
</reference>
<dbReference type="PROSITE" id="PS50041">
    <property type="entry name" value="C_TYPE_LECTIN_2"/>
    <property type="match status" value="1"/>
</dbReference>
<keyword evidence="1" id="KW-1015">Disulfide bond</keyword>
<dbReference type="AlphaFoldDB" id="A0A672RD46"/>
<dbReference type="PANTHER" id="PTHR45784">
    <property type="entry name" value="C-TYPE LECTIN DOMAIN FAMILY 20 MEMBER A-RELATED"/>
    <property type="match status" value="1"/>
</dbReference>
<reference evidence="3" key="1">
    <citation type="submission" date="2025-08" db="UniProtKB">
        <authorList>
            <consortium name="Ensembl"/>
        </authorList>
    </citation>
    <scope>IDENTIFICATION</scope>
</reference>
<dbReference type="Ensembl" id="ENSSGRT00000092645.1">
    <property type="protein sequence ID" value="ENSSGRP00000087028.1"/>
    <property type="gene ID" value="ENSSGRG00000043748.1"/>
</dbReference>
<dbReference type="InterPro" id="IPR016187">
    <property type="entry name" value="CTDL_fold"/>
</dbReference>
<evidence type="ECO:0000313" key="3">
    <source>
        <dbReference type="Ensembl" id="ENSSGRP00000087028.1"/>
    </source>
</evidence>
<dbReference type="OMA" id="AFICEKQ"/>
<accession>A0A672RD46</accession>
<dbReference type="SUPFAM" id="SSF56436">
    <property type="entry name" value="C-type lectin-like"/>
    <property type="match status" value="1"/>
</dbReference>
<name>A0A672RD46_SINGR</name>
<organism evidence="3 4">
    <name type="scientific">Sinocyclocheilus grahami</name>
    <name type="common">Dianchi golden-line fish</name>
    <name type="synonym">Barbus grahami</name>
    <dbReference type="NCBI Taxonomy" id="75366"/>
    <lineage>
        <taxon>Eukaryota</taxon>
        <taxon>Metazoa</taxon>
        <taxon>Chordata</taxon>
        <taxon>Craniata</taxon>
        <taxon>Vertebrata</taxon>
        <taxon>Euteleostomi</taxon>
        <taxon>Actinopterygii</taxon>
        <taxon>Neopterygii</taxon>
        <taxon>Teleostei</taxon>
        <taxon>Ostariophysi</taxon>
        <taxon>Cypriniformes</taxon>
        <taxon>Cyprinidae</taxon>
        <taxon>Cyprininae</taxon>
        <taxon>Sinocyclocheilus</taxon>
    </lineage>
</organism>
<evidence type="ECO:0000259" key="2">
    <source>
        <dbReference type="PROSITE" id="PS50041"/>
    </source>
</evidence>
<dbReference type="Gene3D" id="3.10.100.10">
    <property type="entry name" value="Mannose-Binding Protein A, subunit A"/>
    <property type="match status" value="1"/>
</dbReference>
<evidence type="ECO:0000313" key="4">
    <source>
        <dbReference type="Proteomes" id="UP000472262"/>
    </source>
</evidence>
<evidence type="ECO:0000256" key="1">
    <source>
        <dbReference type="ARBA" id="ARBA00023157"/>
    </source>
</evidence>
<dbReference type="InterPro" id="IPR016186">
    <property type="entry name" value="C-type_lectin-like/link_sf"/>
</dbReference>
<dbReference type="InterPro" id="IPR001304">
    <property type="entry name" value="C-type_lectin-like"/>
</dbReference>
<dbReference type="PROSITE" id="PS00615">
    <property type="entry name" value="C_TYPE_LECTIN_1"/>
    <property type="match status" value="1"/>
</dbReference>
<keyword evidence="4" id="KW-1185">Reference proteome</keyword>
<proteinExistence type="predicted"/>
<dbReference type="SMART" id="SM00034">
    <property type="entry name" value="CLECT"/>
    <property type="match status" value="1"/>
</dbReference>
<protein>
    <recommendedName>
        <fullName evidence="2">C-type lectin domain-containing protein</fullName>
    </recommendedName>
</protein>
<dbReference type="InterPro" id="IPR018378">
    <property type="entry name" value="C-type_lectin_CS"/>
</dbReference>
<dbReference type="PANTHER" id="PTHR45784:SF3">
    <property type="entry name" value="C-TYPE LECTIN DOMAIN FAMILY 4 MEMBER K-LIKE-RELATED"/>
    <property type="match status" value="1"/>
</dbReference>
<feature type="domain" description="C-type lectin" evidence="2">
    <location>
        <begin position="31"/>
        <end position="146"/>
    </location>
</feature>
<dbReference type="Pfam" id="PF00059">
    <property type="entry name" value="Lectin_C"/>
    <property type="match status" value="1"/>
</dbReference>
<dbReference type="Proteomes" id="UP000472262">
    <property type="component" value="Unassembled WGS sequence"/>
</dbReference>
<sequence length="168" mass="19586">KWNSTGFRKWKDSTTFLVSKKSSWSLCFSGVNSYVFYLVSEKMSWTDARTYCRQHHTDLATVNEQKDLAELLQSLPSGFKYDMWIGLYQANVYSPWVFSDGSKSPFRPWYSSQPNNAGGNQFCVYTSSSGYWNDWDCADKLPFVCYTGELFNMKDDFWKEAIHNPSRN</sequence>